<gene>
    <name evidence="3" type="ORF">FC31_GL001257</name>
    <name evidence="2" type="ORF">HMPREF0494_1297</name>
</gene>
<dbReference type="InterPro" id="IPR036165">
    <property type="entry name" value="YefM-like_sf"/>
</dbReference>
<protein>
    <submittedName>
        <fullName evidence="3">PHD family toxin-antitoxin system</fullName>
    </submittedName>
    <submittedName>
        <fullName evidence="2">Prevent-host-death family protein</fullName>
    </submittedName>
</protein>
<reference evidence="2 4" key="1">
    <citation type="submission" date="2009-09" db="EMBL/GenBank/DDBJ databases">
        <authorList>
            <person name="Qin X."/>
            <person name="Bachman B."/>
            <person name="Battles P."/>
            <person name="Bell A."/>
            <person name="Bess C."/>
            <person name="Bickham C."/>
            <person name="Chaboub L."/>
            <person name="Chen D."/>
            <person name="Coyle M."/>
            <person name="Deiros D.R."/>
            <person name="Dinh H."/>
            <person name="Forbes L."/>
            <person name="Fowler G."/>
            <person name="Francisco L."/>
            <person name="Fu Q."/>
            <person name="Gubbala S."/>
            <person name="Hale W."/>
            <person name="Han Y."/>
            <person name="Hemphill L."/>
            <person name="Highlander S.K."/>
            <person name="Hirani K."/>
            <person name="Hogues M."/>
            <person name="Jackson L."/>
            <person name="Jakkamsetti A."/>
            <person name="Javaid M."/>
            <person name="Jiang H."/>
            <person name="Korchina V."/>
            <person name="Kovar C."/>
            <person name="Lara F."/>
            <person name="Lee S."/>
            <person name="Mata R."/>
            <person name="Mathew T."/>
            <person name="Moen C."/>
            <person name="Morales K."/>
            <person name="Munidasa M."/>
            <person name="Nazareth L."/>
            <person name="Ngo R."/>
            <person name="Nguyen L."/>
            <person name="Okwuonu G."/>
            <person name="Ongeri F."/>
            <person name="Patil S."/>
            <person name="Petrosino J."/>
            <person name="Pham C."/>
            <person name="Pham P."/>
            <person name="Pu L.-L."/>
            <person name="Puazo M."/>
            <person name="Raj R."/>
            <person name="Reid J."/>
            <person name="Rouhana J."/>
            <person name="Saada N."/>
            <person name="Shang Y."/>
            <person name="Simmons D."/>
            <person name="Thornton R."/>
            <person name="Warren J."/>
            <person name="Weissenberger G."/>
            <person name="Zhang J."/>
            <person name="Zhang L."/>
            <person name="Zhou C."/>
            <person name="Zhu D."/>
            <person name="Muzny D."/>
            <person name="Worley K."/>
            <person name="Gibbs R."/>
        </authorList>
    </citation>
    <scope>NUCLEOTIDE SEQUENCE [LARGE SCALE GENOMIC DNA]</scope>
    <source>
        <strain evidence="2 4">DSM 16041</strain>
    </source>
</reference>
<accession>C8P7K3</accession>
<reference evidence="3 5" key="2">
    <citation type="journal article" date="2015" name="Genome Announc.">
        <title>Expanding the biotechnology potential of lactobacilli through comparative genomics of 213 strains and associated genera.</title>
        <authorList>
            <person name="Sun Z."/>
            <person name="Harris H.M."/>
            <person name="McCann A."/>
            <person name="Guo C."/>
            <person name="Argimon S."/>
            <person name="Zhang W."/>
            <person name="Yang X."/>
            <person name="Jeffery I.B."/>
            <person name="Cooney J.C."/>
            <person name="Kagawa T.F."/>
            <person name="Liu W."/>
            <person name="Song Y."/>
            <person name="Salvetti E."/>
            <person name="Wrobel A."/>
            <person name="Rasinkangas P."/>
            <person name="Parkhill J."/>
            <person name="Rea M.C."/>
            <person name="O'Sullivan O."/>
            <person name="Ritari J."/>
            <person name="Douillard F.P."/>
            <person name="Paul Ross R."/>
            <person name="Yang R."/>
            <person name="Briner A.E."/>
            <person name="Felis G.E."/>
            <person name="de Vos W.M."/>
            <person name="Barrangou R."/>
            <person name="Klaenhammer T.R."/>
            <person name="Caufield P.W."/>
            <person name="Cui Y."/>
            <person name="Zhang H."/>
            <person name="O'Toole P.W."/>
        </authorList>
    </citation>
    <scope>NUCLEOTIDE SEQUENCE [LARGE SCALE GENOMIC DNA]</scope>
    <source>
        <strain evidence="3 5">DSM 16041</strain>
    </source>
</reference>
<proteinExistence type="inferred from homology"/>
<dbReference type="Proteomes" id="UP000003675">
    <property type="component" value="Unassembled WGS sequence"/>
</dbReference>
<dbReference type="AlphaFoldDB" id="C8P7K3"/>
<organism evidence="2 4">
    <name type="scientific">Limosilactobacillus antri DSM 16041</name>
    <dbReference type="NCBI Taxonomy" id="525309"/>
    <lineage>
        <taxon>Bacteria</taxon>
        <taxon>Bacillati</taxon>
        <taxon>Bacillota</taxon>
        <taxon>Bacilli</taxon>
        <taxon>Lactobacillales</taxon>
        <taxon>Lactobacillaceae</taxon>
        <taxon>Limosilactobacillus</taxon>
    </lineage>
</organism>
<keyword evidence="5" id="KW-1185">Reference proteome</keyword>
<dbReference type="eggNOG" id="COG2161">
    <property type="taxonomic scope" value="Bacteria"/>
</dbReference>
<dbReference type="Proteomes" id="UP000051883">
    <property type="component" value="Unassembled WGS sequence"/>
</dbReference>
<comment type="caution">
    <text evidence="2">The sequence shown here is derived from an EMBL/GenBank/DDBJ whole genome shotgun (WGS) entry which is preliminary data.</text>
</comment>
<dbReference type="Gene3D" id="3.40.1620.10">
    <property type="entry name" value="YefM-like domain"/>
    <property type="match status" value="1"/>
</dbReference>
<evidence type="ECO:0000313" key="3">
    <source>
        <dbReference type="EMBL" id="KRK56677.1"/>
    </source>
</evidence>
<dbReference type="HOGENOM" id="CLU_182192_0_0_9"/>
<dbReference type="SUPFAM" id="SSF143120">
    <property type="entry name" value="YefM-like"/>
    <property type="match status" value="1"/>
</dbReference>
<dbReference type="STRING" id="525309.HMPREF0494_1297"/>
<evidence type="ECO:0000313" key="5">
    <source>
        <dbReference type="Proteomes" id="UP000051883"/>
    </source>
</evidence>
<comment type="similarity">
    <text evidence="1">Belongs to the phD/YefM antitoxin family.</text>
</comment>
<dbReference type="EMBL" id="ACLL01000035">
    <property type="protein sequence ID" value="EEW53534.1"/>
    <property type="molecule type" value="Genomic_DNA"/>
</dbReference>
<evidence type="ECO:0000313" key="2">
    <source>
        <dbReference type="EMBL" id="EEW53534.1"/>
    </source>
</evidence>
<name>C8P7K3_9LACO</name>
<dbReference type="EMBL" id="AZDK01000030">
    <property type="protein sequence ID" value="KRK56677.1"/>
    <property type="molecule type" value="Genomic_DNA"/>
</dbReference>
<evidence type="ECO:0000313" key="4">
    <source>
        <dbReference type="Proteomes" id="UP000003675"/>
    </source>
</evidence>
<dbReference type="PATRIC" id="fig|525309.8.peg.1269"/>
<sequence>MIKEQREILIMEKFNVPIATTQSDFYNHLNDYLDRVTDGNQTVLVTRPNQRAAAVISQDQLNTLLEAVPAKEDSLEYTVARDKLINMHVLPDDPVVEPAADYWNSFKPKDKLK</sequence>
<evidence type="ECO:0000256" key="1">
    <source>
        <dbReference type="ARBA" id="ARBA00009981"/>
    </source>
</evidence>
<dbReference type="NCBIfam" id="TIGR01552">
    <property type="entry name" value="phd_fam"/>
    <property type="match status" value="1"/>
</dbReference>